<evidence type="ECO:0000313" key="11">
    <source>
        <dbReference type="Proteomes" id="UP000033772"/>
    </source>
</evidence>
<evidence type="ECO:0000256" key="6">
    <source>
        <dbReference type="ARBA" id="ARBA00022989"/>
    </source>
</evidence>
<comment type="subcellular location">
    <subcellularLocation>
        <location evidence="1">Cell membrane</location>
        <topology evidence="1">Multi-pass membrane protein</topology>
    </subcellularLocation>
</comment>
<reference evidence="10" key="1">
    <citation type="submission" date="2016-10" db="EMBL/GenBank/DDBJ databases">
        <title>Draft Genome Sequence of Nocardioides luteus Strain BAFB, an Alkane-Degrading Bacterium Isolated from JP-7 Polluted Soil.</title>
        <authorList>
            <person name="Brown L."/>
            <person name="Ruiz O.N."/>
            <person name="Gunasekera T."/>
        </authorList>
    </citation>
    <scope>NUCLEOTIDE SEQUENCE [LARGE SCALE GENOMIC DNA]</scope>
    <source>
        <strain evidence="10">BAFB</strain>
    </source>
</reference>
<feature type="domain" description="EamA" evidence="9">
    <location>
        <begin position="6"/>
        <end position="142"/>
    </location>
</feature>
<dbReference type="InterPro" id="IPR037185">
    <property type="entry name" value="EmrE-like"/>
</dbReference>
<evidence type="ECO:0000256" key="7">
    <source>
        <dbReference type="ARBA" id="ARBA00023136"/>
    </source>
</evidence>
<gene>
    <name evidence="10" type="ORF">UG56_016915</name>
</gene>
<dbReference type="InterPro" id="IPR004626">
    <property type="entry name" value="RarD"/>
</dbReference>
<organism evidence="10 11">
    <name type="scientific">Nocardioides luteus</name>
    <dbReference type="NCBI Taxonomy" id="1844"/>
    <lineage>
        <taxon>Bacteria</taxon>
        <taxon>Bacillati</taxon>
        <taxon>Actinomycetota</taxon>
        <taxon>Actinomycetes</taxon>
        <taxon>Propionibacteriales</taxon>
        <taxon>Nocardioidaceae</taxon>
        <taxon>Nocardioides</taxon>
    </lineage>
</organism>
<feature type="transmembrane region" description="Helical" evidence="8">
    <location>
        <begin position="126"/>
        <end position="143"/>
    </location>
</feature>
<keyword evidence="4" id="KW-1003">Cell membrane</keyword>
<feature type="transmembrane region" description="Helical" evidence="8">
    <location>
        <begin position="245"/>
        <end position="262"/>
    </location>
</feature>
<evidence type="ECO:0000256" key="8">
    <source>
        <dbReference type="SAM" id="Phobius"/>
    </source>
</evidence>
<accession>A0A1J4N1S6</accession>
<keyword evidence="7 8" id="KW-0472">Membrane</keyword>
<dbReference type="InterPro" id="IPR000620">
    <property type="entry name" value="EamA_dom"/>
</dbReference>
<keyword evidence="11" id="KW-1185">Reference proteome</keyword>
<sequence>MSEQRRGVMFGVAAYVMWGAFPLYFPLLEPAGAWEILGHRVVWSLVVAGALVLLVGRRQQVAAILRDRRKLLLLAAAAAVISINWVTYIWGVNNGRIVETSLGYFTNPLVTMLMGVIILRERMRKLQWVALAIAFVAVVVLTIDYGRLPWVALVLAFSFGTYGLLKKSAGVGPFESLAVETAVTAPFALTLIVALQATGNGTLVGHGVVHVLLLISLGIITVVPLACFGAAAIRVPMVTIGLLQYLAPILQFAVGVFIAHEAMPPGRWAGFAIVWVALVIFSAEAVHHRRKVLRTLVAPTTPTTV</sequence>
<dbReference type="AlphaFoldDB" id="A0A1J4N1S6"/>
<feature type="transmembrane region" description="Helical" evidence="8">
    <location>
        <begin position="268"/>
        <end position="286"/>
    </location>
</feature>
<feature type="transmembrane region" description="Helical" evidence="8">
    <location>
        <begin position="7"/>
        <end position="25"/>
    </location>
</feature>
<comment type="similarity">
    <text evidence="2">Belongs to the EamA transporter family.</text>
</comment>
<feature type="transmembrane region" description="Helical" evidence="8">
    <location>
        <begin position="149"/>
        <end position="165"/>
    </location>
</feature>
<dbReference type="Pfam" id="PF00892">
    <property type="entry name" value="EamA"/>
    <property type="match status" value="1"/>
</dbReference>
<feature type="transmembrane region" description="Helical" evidence="8">
    <location>
        <begin position="209"/>
        <end position="233"/>
    </location>
</feature>
<proteinExistence type="inferred from homology"/>
<evidence type="ECO:0000256" key="2">
    <source>
        <dbReference type="ARBA" id="ARBA00007362"/>
    </source>
</evidence>
<dbReference type="PANTHER" id="PTHR22911:SF137">
    <property type="entry name" value="SOLUTE CARRIER FAMILY 35 MEMBER G2-RELATED"/>
    <property type="match status" value="1"/>
</dbReference>
<dbReference type="NCBIfam" id="TIGR00688">
    <property type="entry name" value="rarD"/>
    <property type="match status" value="1"/>
</dbReference>
<dbReference type="SUPFAM" id="SSF103481">
    <property type="entry name" value="Multidrug resistance efflux transporter EmrE"/>
    <property type="match status" value="2"/>
</dbReference>
<keyword evidence="5 8" id="KW-0812">Transmembrane</keyword>
<dbReference type="STRING" id="1844.UG56_016915"/>
<protein>
    <submittedName>
        <fullName evidence="10">EamA family transporter</fullName>
    </submittedName>
</protein>
<evidence type="ECO:0000259" key="9">
    <source>
        <dbReference type="Pfam" id="PF00892"/>
    </source>
</evidence>
<dbReference type="PANTHER" id="PTHR22911">
    <property type="entry name" value="ACYL-MALONYL CONDENSING ENZYME-RELATED"/>
    <property type="match status" value="1"/>
</dbReference>
<dbReference type="Proteomes" id="UP000033772">
    <property type="component" value="Unassembled WGS sequence"/>
</dbReference>
<evidence type="ECO:0000256" key="1">
    <source>
        <dbReference type="ARBA" id="ARBA00004651"/>
    </source>
</evidence>
<feature type="transmembrane region" description="Helical" evidence="8">
    <location>
        <begin position="71"/>
        <end position="90"/>
    </location>
</feature>
<dbReference type="EMBL" id="JZDQ02000024">
    <property type="protein sequence ID" value="OIJ25490.1"/>
    <property type="molecule type" value="Genomic_DNA"/>
</dbReference>
<dbReference type="RefSeq" id="WP_052693579.1">
    <property type="nucleotide sequence ID" value="NZ_JZDQ02000024.1"/>
</dbReference>
<evidence type="ECO:0000313" key="10">
    <source>
        <dbReference type="EMBL" id="OIJ25490.1"/>
    </source>
</evidence>
<keyword evidence="6 8" id="KW-1133">Transmembrane helix</keyword>
<dbReference type="OrthoDB" id="369870at2"/>
<feature type="transmembrane region" description="Helical" evidence="8">
    <location>
        <begin position="102"/>
        <end position="119"/>
    </location>
</feature>
<evidence type="ECO:0000256" key="5">
    <source>
        <dbReference type="ARBA" id="ARBA00022692"/>
    </source>
</evidence>
<comment type="caution">
    <text evidence="10">The sequence shown here is derived from an EMBL/GenBank/DDBJ whole genome shotgun (WGS) entry which is preliminary data.</text>
</comment>
<feature type="transmembrane region" description="Helical" evidence="8">
    <location>
        <begin position="177"/>
        <end position="197"/>
    </location>
</feature>
<name>A0A1J4N1S6_9ACTN</name>
<evidence type="ECO:0000256" key="4">
    <source>
        <dbReference type="ARBA" id="ARBA00022475"/>
    </source>
</evidence>
<dbReference type="GO" id="GO:0005886">
    <property type="term" value="C:plasma membrane"/>
    <property type="evidence" value="ECO:0007669"/>
    <property type="project" value="UniProtKB-SubCell"/>
</dbReference>
<feature type="transmembrane region" description="Helical" evidence="8">
    <location>
        <begin position="37"/>
        <end position="55"/>
    </location>
</feature>
<keyword evidence="3" id="KW-0813">Transport</keyword>
<evidence type="ECO:0000256" key="3">
    <source>
        <dbReference type="ARBA" id="ARBA00022448"/>
    </source>
</evidence>